<evidence type="ECO:0000256" key="3">
    <source>
        <dbReference type="ARBA" id="ARBA00023002"/>
    </source>
</evidence>
<dbReference type="GO" id="GO:0097237">
    <property type="term" value="P:cellular response to toxic substance"/>
    <property type="evidence" value="ECO:0007669"/>
    <property type="project" value="UniProtKB-ARBA"/>
</dbReference>
<keyword evidence="2" id="KW-0285">Flavoprotein</keyword>
<dbReference type="AlphaFoldDB" id="A0AAN6LPC0"/>
<dbReference type="EMBL" id="WVTA01000015">
    <property type="protein sequence ID" value="KAK3201752.1"/>
    <property type="molecule type" value="Genomic_DNA"/>
</dbReference>
<gene>
    <name evidence="5" type="ORF">GRF29_164g504547</name>
</gene>
<evidence type="ECO:0000313" key="6">
    <source>
        <dbReference type="Proteomes" id="UP001280581"/>
    </source>
</evidence>
<dbReference type="Gene3D" id="3.50.50.60">
    <property type="entry name" value="FAD/NAD(P)-binding domain"/>
    <property type="match status" value="2"/>
</dbReference>
<dbReference type="GO" id="GO:0016491">
    <property type="term" value="F:oxidoreductase activity"/>
    <property type="evidence" value="ECO:0007669"/>
    <property type="project" value="UniProtKB-KW"/>
</dbReference>
<dbReference type="PANTHER" id="PTHR48105">
    <property type="entry name" value="THIOREDOXIN REDUCTASE 1-RELATED-RELATED"/>
    <property type="match status" value="1"/>
</dbReference>
<name>A0AAN6LPC0_9PLEO</name>
<dbReference type="PRINTS" id="PR00368">
    <property type="entry name" value="FADPNR"/>
</dbReference>
<protein>
    <recommendedName>
        <fullName evidence="4">FAD/NAD(P)-binding domain-containing protein</fullName>
    </recommendedName>
</protein>
<evidence type="ECO:0000256" key="2">
    <source>
        <dbReference type="ARBA" id="ARBA00022630"/>
    </source>
</evidence>
<dbReference type="InterPro" id="IPR023753">
    <property type="entry name" value="FAD/NAD-binding_dom"/>
</dbReference>
<sequence length="313" mass="33952">MVVIDVVDAMIIGAGPAGLSAALGLCRQRRTTVLFDSRVYRNAITPHMHNFPTWDHRAPSDFRSKALDELIHGRYQTTEYVQQRVESVEQNESGVFVATDSTGKQWHGKKLLIATGVTDVMPDIPGFEETWLNMNIYHCLFCHGFENSGSKSAGVIAVDNMVPPMAAHFAKMCRPFAQNVVVYTNGSKETEDAMRPILKDYSDILIDSRTIKRLVPGSGGGSPAIELDSGSTCELVEHGFFAHQPKATPNIDFASKLNLKLSATGREIEIAMPFHETNVRGCFAAGDISTMFRAVAGAVSAGTACSGGIVSQL</sequence>
<dbReference type="PRINTS" id="PR00469">
    <property type="entry name" value="PNDRDTASEII"/>
</dbReference>
<evidence type="ECO:0000256" key="1">
    <source>
        <dbReference type="ARBA" id="ARBA00009333"/>
    </source>
</evidence>
<dbReference type="SUPFAM" id="SSF51905">
    <property type="entry name" value="FAD/NAD(P)-binding domain"/>
    <property type="match status" value="1"/>
</dbReference>
<organism evidence="5 6">
    <name type="scientific">Pseudopithomyces chartarum</name>
    <dbReference type="NCBI Taxonomy" id="1892770"/>
    <lineage>
        <taxon>Eukaryota</taxon>
        <taxon>Fungi</taxon>
        <taxon>Dikarya</taxon>
        <taxon>Ascomycota</taxon>
        <taxon>Pezizomycotina</taxon>
        <taxon>Dothideomycetes</taxon>
        <taxon>Pleosporomycetidae</taxon>
        <taxon>Pleosporales</taxon>
        <taxon>Massarineae</taxon>
        <taxon>Didymosphaeriaceae</taxon>
        <taxon>Pseudopithomyces</taxon>
    </lineage>
</organism>
<comment type="caution">
    <text evidence="5">The sequence shown here is derived from an EMBL/GenBank/DDBJ whole genome shotgun (WGS) entry which is preliminary data.</text>
</comment>
<keyword evidence="6" id="KW-1185">Reference proteome</keyword>
<evidence type="ECO:0000313" key="5">
    <source>
        <dbReference type="EMBL" id="KAK3201752.1"/>
    </source>
</evidence>
<dbReference type="Proteomes" id="UP001280581">
    <property type="component" value="Unassembled WGS sequence"/>
</dbReference>
<evidence type="ECO:0000259" key="4">
    <source>
        <dbReference type="Pfam" id="PF07992"/>
    </source>
</evidence>
<accession>A0AAN6LPC0</accession>
<proteinExistence type="inferred from homology"/>
<dbReference type="InterPro" id="IPR036188">
    <property type="entry name" value="FAD/NAD-bd_sf"/>
</dbReference>
<feature type="domain" description="FAD/NAD(P)-binding" evidence="4">
    <location>
        <begin position="8"/>
        <end position="131"/>
    </location>
</feature>
<reference evidence="5 6" key="1">
    <citation type="submission" date="2021-02" db="EMBL/GenBank/DDBJ databases">
        <title>Genome assembly of Pseudopithomyces chartarum.</title>
        <authorList>
            <person name="Jauregui R."/>
            <person name="Singh J."/>
            <person name="Voisey C."/>
        </authorList>
    </citation>
    <scope>NUCLEOTIDE SEQUENCE [LARGE SCALE GENOMIC DNA]</scope>
    <source>
        <strain evidence="5 6">AGR01</strain>
    </source>
</reference>
<keyword evidence="3" id="KW-0560">Oxidoreductase</keyword>
<comment type="similarity">
    <text evidence="1">Belongs to the class-II pyridine nucleotide-disulfide oxidoreductase family.</text>
</comment>
<dbReference type="Pfam" id="PF07992">
    <property type="entry name" value="Pyr_redox_2"/>
    <property type="match status" value="1"/>
</dbReference>
<dbReference type="InterPro" id="IPR050097">
    <property type="entry name" value="Ferredoxin-NADP_redctase_2"/>
</dbReference>